<dbReference type="EMBL" id="BMIA01000003">
    <property type="protein sequence ID" value="GGH42814.1"/>
    <property type="molecule type" value="Genomic_DNA"/>
</dbReference>
<gene>
    <name evidence="1" type="ORF">GCM10007423_39720</name>
</gene>
<dbReference type="Proteomes" id="UP000600214">
    <property type="component" value="Unassembled WGS sequence"/>
</dbReference>
<keyword evidence="2" id="KW-1185">Reference proteome</keyword>
<proteinExistence type="predicted"/>
<accession>A0ABQ1Z0P9</accession>
<protein>
    <submittedName>
        <fullName evidence="1">Uncharacterized protein</fullName>
    </submittedName>
</protein>
<name>A0ABQ1Z0P9_9BACT</name>
<evidence type="ECO:0000313" key="1">
    <source>
        <dbReference type="EMBL" id="GGH42814.1"/>
    </source>
</evidence>
<evidence type="ECO:0000313" key="2">
    <source>
        <dbReference type="Proteomes" id="UP000600214"/>
    </source>
</evidence>
<comment type="caution">
    <text evidence="1">The sequence shown here is derived from an EMBL/GenBank/DDBJ whole genome shotgun (WGS) entry which is preliminary data.</text>
</comment>
<organism evidence="1 2">
    <name type="scientific">Dyadobacter endophyticus</name>
    <dbReference type="NCBI Taxonomy" id="1749036"/>
    <lineage>
        <taxon>Bacteria</taxon>
        <taxon>Pseudomonadati</taxon>
        <taxon>Bacteroidota</taxon>
        <taxon>Cytophagia</taxon>
        <taxon>Cytophagales</taxon>
        <taxon>Spirosomataceae</taxon>
        <taxon>Dyadobacter</taxon>
    </lineage>
</organism>
<reference evidence="2" key="1">
    <citation type="journal article" date="2019" name="Int. J. Syst. Evol. Microbiol.">
        <title>The Global Catalogue of Microorganisms (GCM) 10K type strain sequencing project: providing services to taxonomists for standard genome sequencing and annotation.</title>
        <authorList>
            <consortium name="The Broad Institute Genomics Platform"/>
            <consortium name="The Broad Institute Genome Sequencing Center for Infectious Disease"/>
            <person name="Wu L."/>
            <person name="Ma J."/>
        </authorList>
    </citation>
    <scope>NUCLEOTIDE SEQUENCE [LARGE SCALE GENOMIC DNA]</scope>
    <source>
        <strain evidence="2">CGMCC 1.15288</strain>
    </source>
</reference>
<sequence length="205" mass="24001">MGQNMENIRIAPEVDLGTDEVQGSEKAWVIQTYETKFLVKPEVFVRKFREIEAEWDEISKNDASLKLIDEEELERKKDEFFVRRCKEEKIRISVPVQQVAFYDLQLAKYVAPYIIGSIPPVLMDTKDIHVQVDRYRNEALDRKIPFYVTLENGKPATEDNPYEIFKIQRPSRDPGYPAIYSGTFWAKDSLEAIRDAIYLSTRWNG</sequence>